<protein>
    <submittedName>
        <fullName evidence="13">Acidic endochitinase-like precursor</fullName>
        <ecNumber evidence="9 11">3.2.1.14</ecNumber>
    </submittedName>
    <submittedName>
        <fullName evidence="9">Chitinase 2</fullName>
    </submittedName>
    <submittedName>
        <fullName evidence="11">Chitinase B</fullName>
    </submittedName>
</protein>
<evidence type="ECO:0000256" key="3">
    <source>
        <dbReference type="ARBA" id="ARBA00023024"/>
    </source>
</evidence>
<evidence type="ECO:0000256" key="7">
    <source>
        <dbReference type="SAM" id="SignalP"/>
    </source>
</evidence>
<dbReference type="GO" id="GO:0005576">
    <property type="term" value="C:extracellular region"/>
    <property type="evidence" value="ECO:0007669"/>
    <property type="project" value="TreeGrafter"/>
</dbReference>
<evidence type="ECO:0000256" key="1">
    <source>
        <dbReference type="ARBA" id="ARBA00000822"/>
    </source>
</evidence>
<dbReference type="GeneID" id="103483230"/>
<dbReference type="GO" id="GO:0008843">
    <property type="term" value="F:endochitinase activity"/>
    <property type="evidence" value="ECO:0007669"/>
    <property type="project" value="UniProtKB-EC"/>
</dbReference>
<dbReference type="SMR" id="A0A142BTQ7"/>
<dbReference type="AlphaFoldDB" id="A0A142BTQ7"/>
<keyword evidence="4" id="KW-1015">Disulfide bond</keyword>
<gene>
    <name evidence="13" type="primary">LOC103483230</name>
    <name evidence="13" type="synonym">chitinase</name>
    <name evidence="13" type="synonym">cht</name>
    <name evidence="13" type="synonym">cht2</name>
</gene>
<evidence type="ECO:0000313" key="10">
    <source>
        <dbReference type="EMBL" id="ANB86007.1"/>
    </source>
</evidence>
<dbReference type="PROSITE" id="PS51910">
    <property type="entry name" value="GH18_2"/>
    <property type="match status" value="1"/>
</dbReference>
<dbReference type="EC" id="3.2.1.14" evidence="9 11"/>
<evidence type="ECO:0000313" key="9">
    <source>
        <dbReference type="EMBL" id="AMP41495.1"/>
    </source>
</evidence>
<dbReference type="PANTHER" id="PTHR45708">
    <property type="entry name" value="ENDOCHITINASE"/>
    <property type="match status" value="1"/>
</dbReference>
<name>A0A142BTQ7_CUCME</name>
<sequence>MPSFQFPIHLLTFLYFSLIAVSTSASRRSFEVGVYSTRNALIGVCNSGNYQIINVVFTVSLGNAQTPEINLIDHCNSTAVDGCTKFSQEIKACQASGIKIMLSVGGGSGKYNLNNFTEATNFSTYLWNNFLGGQSNSRPLNDVVFDGVDITNERSSWDNWSKLGEELGKLYEKQGKKFYLSAAPQCSSLDSSSHSIPQPGIFDYISVQFFGDNLVCQYLNGRFEGFWKFWNVWKTFSADKVFVQMLAGPMAEDMGYIPPDVFRSEVLPELQRSSKFGGVILWSEDIDKGYSSKINPKVCGSVEAASESANEIAEFPMGNNYVGQRGFRSCRGSCVL</sequence>
<dbReference type="SUPFAM" id="SSF51445">
    <property type="entry name" value="(Trans)glycosidases"/>
    <property type="match status" value="1"/>
</dbReference>
<keyword evidence="9" id="KW-0378">Hydrolase</keyword>
<accession>A0A142BTQ7</accession>
<dbReference type="InterPro" id="IPR017853">
    <property type="entry name" value="GH"/>
</dbReference>
<dbReference type="EMBL" id="KU356918">
    <property type="protein sequence ID" value="ANB86007.1"/>
    <property type="molecule type" value="mRNA"/>
</dbReference>
<organism evidence="9">
    <name type="scientific">Cucumis melo</name>
    <name type="common">Muskmelon</name>
    <dbReference type="NCBI Taxonomy" id="3656"/>
    <lineage>
        <taxon>Eukaryota</taxon>
        <taxon>Viridiplantae</taxon>
        <taxon>Streptophyta</taxon>
        <taxon>Embryophyta</taxon>
        <taxon>Tracheophyta</taxon>
        <taxon>Spermatophyta</taxon>
        <taxon>Magnoliopsida</taxon>
        <taxon>eudicotyledons</taxon>
        <taxon>Gunneridae</taxon>
        <taxon>Pentapetalae</taxon>
        <taxon>rosids</taxon>
        <taxon>fabids</taxon>
        <taxon>Cucurbitales</taxon>
        <taxon>Cucurbitaceae</taxon>
        <taxon>Benincaseae</taxon>
        <taxon>Cucumis</taxon>
    </lineage>
</organism>
<dbReference type="EMBL" id="KT921406">
    <property type="protein sequence ID" value="AMP41495.1"/>
    <property type="molecule type" value="mRNA"/>
</dbReference>
<keyword evidence="12" id="KW-1185">Reference proteome</keyword>
<dbReference type="InterPro" id="IPR050542">
    <property type="entry name" value="Glycosyl_Hydrlase18_Chitinase"/>
</dbReference>
<reference evidence="9" key="1">
    <citation type="submission" date="2015-10" db="EMBL/GenBank/DDBJ databases">
        <authorList>
            <person name="Gilbert D.G."/>
        </authorList>
    </citation>
    <scope>NUCLEOTIDE SEQUENCE</scope>
    <source>
        <tissue evidence="9">Fruit</tissue>
    </source>
</reference>
<keyword evidence="2 7" id="KW-0732">Signal</keyword>
<dbReference type="PANTHER" id="PTHR45708:SF22">
    <property type="entry name" value="ACIDIC ENDOCHITINASE"/>
    <property type="match status" value="1"/>
</dbReference>
<keyword evidence="5" id="KW-0119">Carbohydrate metabolism</keyword>
<keyword evidence="6" id="KW-0624">Polysaccharide degradation</keyword>
<dbReference type="EMBL" id="MG823398">
    <property type="protein sequence ID" value="AXM43890.1"/>
    <property type="molecule type" value="mRNA"/>
</dbReference>
<comment type="catalytic activity">
    <reaction evidence="1">
        <text>Random endo-hydrolysis of N-acetyl-beta-D-glucosaminide (1-&gt;4)-beta-linkages in chitin and chitodextrins.</text>
        <dbReference type="EC" id="3.2.1.14"/>
    </reaction>
</comment>
<feature type="chain" id="PRO_5044507619" evidence="7 13">
    <location>
        <begin position="26"/>
        <end position="336"/>
    </location>
</feature>
<dbReference type="Gene3D" id="3.20.20.80">
    <property type="entry name" value="Glycosidases"/>
    <property type="match status" value="1"/>
</dbReference>
<proteinExistence type="evidence at transcript level"/>
<evidence type="ECO:0000256" key="4">
    <source>
        <dbReference type="ARBA" id="ARBA00023157"/>
    </source>
</evidence>
<dbReference type="KEGG" id="cmo:103483230"/>
<reference evidence="13" key="4">
    <citation type="submission" date="2025-05" db="UniProtKB">
        <authorList>
            <consortium name="RefSeq"/>
        </authorList>
    </citation>
    <scope>IDENTIFICATION</scope>
</reference>
<reference evidence="10" key="2">
    <citation type="submission" date="2015-12" db="EMBL/GenBank/DDBJ databases">
        <authorList>
            <person name="Shamseldin A."/>
            <person name="Moawad H."/>
            <person name="Abd El-Rahim W.M."/>
            <person name="Sadowsky M.J."/>
        </authorList>
    </citation>
    <scope>NUCLEOTIDE SEQUENCE</scope>
    <source>
        <tissue evidence="10">Fruit</tissue>
    </source>
</reference>
<keyword evidence="9" id="KW-0326">Glycosidase</keyword>
<dbReference type="GO" id="GO:0000272">
    <property type="term" value="P:polysaccharide catabolic process"/>
    <property type="evidence" value="ECO:0007669"/>
    <property type="project" value="UniProtKB-KW"/>
</dbReference>
<dbReference type="RefSeq" id="NP_001315369.1">
    <property type="nucleotide sequence ID" value="NM_001328440.1"/>
</dbReference>
<evidence type="ECO:0000313" key="11">
    <source>
        <dbReference type="EMBL" id="AXM43890.1"/>
    </source>
</evidence>
<evidence type="ECO:0000256" key="6">
    <source>
        <dbReference type="ARBA" id="ARBA00023326"/>
    </source>
</evidence>
<dbReference type="Pfam" id="PF00704">
    <property type="entry name" value="Glyco_hydro_18"/>
    <property type="match status" value="1"/>
</dbReference>
<dbReference type="InterPro" id="IPR001223">
    <property type="entry name" value="Glyco_hydro18_cat"/>
</dbReference>
<keyword evidence="3" id="KW-0146">Chitin degradation</keyword>
<dbReference type="GO" id="GO:0006032">
    <property type="term" value="P:chitin catabolic process"/>
    <property type="evidence" value="ECO:0007669"/>
    <property type="project" value="UniProtKB-KW"/>
</dbReference>
<evidence type="ECO:0000256" key="5">
    <source>
        <dbReference type="ARBA" id="ARBA00023277"/>
    </source>
</evidence>
<evidence type="ECO:0000259" key="8">
    <source>
        <dbReference type="PROSITE" id="PS51910"/>
    </source>
</evidence>
<evidence type="ECO:0000313" key="12">
    <source>
        <dbReference type="Proteomes" id="UP001652600"/>
    </source>
</evidence>
<dbReference type="OrthoDB" id="6020543at2759"/>
<feature type="domain" description="GH18" evidence="8">
    <location>
        <begin position="30"/>
        <end position="301"/>
    </location>
</feature>
<evidence type="ECO:0000256" key="2">
    <source>
        <dbReference type="ARBA" id="ARBA00022729"/>
    </source>
</evidence>
<evidence type="ECO:0000313" key="13">
    <source>
        <dbReference type="RefSeq" id="NP_001315369.1"/>
    </source>
</evidence>
<dbReference type="Proteomes" id="UP001652600">
    <property type="component" value="Chromosome 6"/>
</dbReference>
<feature type="signal peptide" evidence="7">
    <location>
        <begin position="1"/>
        <end position="25"/>
    </location>
</feature>
<reference evidence="11" key="3">
    <citation type="submission" date="2018-01" db="EMBL/GenBank/DDBJ databases">
        <authorList>
            <person name="Gaut B.S."/>
            <person name="Morton B.R."/>
            <person name="Clegg M.T."/>
            <person name="Duvall M.R."/>
        </authorList>
    </citation>
    <scope>NUCLEOTIDE SEQUENCE</scope>
    <source>
        <tissue evidence="11">Fruit</tissue>
    </source>
</reference>